<keyword evidence="6 7" id="KW-0472">Membrane</keyword>
<dbReference type="GO" id="GO:0005415">
    <property type="term" value="F:nucleoside:sodium symporter activity"/>
    <property type="evidence" value="ECO:0007669"/>
    <property type="project" value="TreeGrafter"/>
</dbReference>
<evidence type="ECO:0000256" key="1">
    <source>
        <dbReference type="ARBA" id="ARBA00004651"/>
    </source>
</evidence>
<organism evidence="11 12">
    <name type="scientific">Pomacea canaliculata</name>
    <name type="common">Golden apple snail</name>
    <dbReference type="NCBI Taxonomy" id="400727"/>
    <lineage>
        <taxon>Eukaryota</taxon>
        <taxon>Metazoa</taxon>
        <taxon>Spiralia</taxon>
        <taxon>Lophotrochozoa</taxon>
        <taxon>Mollusca</taxon>
        <taxon>Gastropoda</taxon>
        <taxon>Caenogastropoda</taxon>
        <taxon>Architaenioglossa</taxon>
        <taxon>Ampullarioidea</taxon>
        <taxon>Ampullariidae</taxon>
        <taxon>Pomacea</taxon>
    </lineage>
</organism>
<reference evidence="11 12" key="1">
    <citation type="submission" date="2018-04" db="EMBL/GenBank/DDBJ databases">
        <title>The genome of golden apple snail Pomacea canaliculata provides insight into stress tolerance and invasive adaptation.</title>
        <authorList>
            <person name="Liu C."/>
            <person name="Liu B."/>
            <person name="Ren Y."/>
            <person name="Zhang Y."/>
            <person name="Wang H."/>
            <person name="Li S."/>
            <person name="Jiang F."/>
            <person name="Yin L."/>
            <person name="Zhang G."/>
            <person name="Qian W."/>
            <person name="Fan W."/>
        </authorList>
    </citation>
    <scope>NUCLEOTIDE SEQUENCE [LARGE SCALE GENOMIC DNA]</scope>
    <source>
        <strain evidence="11">SZHN2017</strain>
        <tissue evidence="11">Muscle</tissue>
    </source>
</reference>
<dbReference type="Pfam" id="PF07670">
    <property type="entry name" value="Gate"/>
    <property type="match status" value="1"/>
</dbReference>
<dbReference type="Pfam" id="PF07662">
    <property type="entry name" value="Nucleos_tra2_C"/>
    <property type="match status" value="1"/>
</dbReference>
<feature type="transmembrane region" description="Helical" evidence="7">
    <location>
        <begin position="86"/>
        <end position="104"/>
    </location>
</feature>
<evidence type="ECO:0000256" key="5">
    <source>
        <dbReference type="ARBA" id="ARBA00022989"/>
    </source>
</evidence>
<feature type="transmembrane region" description="Helical" evidence="7">
    <location>
        <begin position="244"/>
        <end position="266"/>
    </location>
</feature>
<dbReference type="Proteomes" id="UP000245119">
    <property type="component" value="Linkage Group LG5"/>
</dbReference>
<protein>
    <recommendedName>
        <fullName evidence="13">Sodium/nucleoside cotransporter</fullName>
    </recommendedName>
</protein>
<comment type="caution">
    <text evidence="11">The sequence shown here is derived from an EMBL/GenBank/DDBJ whole genome shotgun (WGS) entry which is preliminary data.</text>
</comment>
<comment type="similarity">
    <text evidence="2">Belongs to the concentrative nucleoside transporter (CNT) (TC 2.A.41) family.</text>
</comment>
<name>A0A2T7PBU5_POMCA</name>
<evidence type="ECO:0008006" key="13">
    <source>
        <dbReference type="Google" id="ProtNLM"/>
    </source>
</evidence>
<proteinExistence type="inferred from homology"/>
<evidence type="ECO:0000313" key="12">
    <source>
        <dbReference type="Proteomes" id="UP000245119"/>
    </source>
</evidence>
<evidence type="ECO:0000256" key="3">
    <source>
        <dbReference type="ARBA" id="ARBA00022475"/>
    </source>
</evidence>
<dbReference type="GO" id="GO:0005886">
    <property type="term" value="C:plasma membrane"/>
    <property type="evidence" value="ECO:0007669"/>
    <property type="project" value="UniProtKB-SubCell"/>
</dbReference>
<feature type="transmembrane region" description="Helical" evidence="7">
    <location>
        <begin position="162"/>
        <end position="178"/>
    </location>
</feature>
<dbReference type="InterPro" id="IPR002668">
    <property type="entry name" value="CNT_N_dom"/>
</dbReference>
<dbReference type="InterPro" id="IPR011642">
    <property type="entry name" value="Gate_dom"/>
</dbReference>
<keyword evidence="4 7" id="KW-0812">Transmembrane</keyword>
<keyword evidence="5 7" id="KW-1133">Transmembrane helix</keyword>
<dbReference type="InterPro" id="IPR008276">
    <property type="entry name" value="C_nuclsd_transpt"/>
</dbReference>
<feature type="transmembrane region" description="Helical" evidence="7">
    <location>
        <begin position="55"/>
        <end position="74"/>
    </location>
</feature>
<feature type="transmembrane region" description="Helical" evidence="7">
    <location>
        <begin position="136"/>
        <end position="156"/>
    </location>
</feature>
<sequence>MNLPLSNGDGANVTLQITTDHVTPERKDNSQWHKLCFLHRVNHFIRRSVHTRWMVVRKLLQVALLLLYVAYFSYAMYHKSSGEPALRLLVFTVIGAVVLVRRLLARLGLCGRPACVGQLLDRCRERGIHIRKIIKWTLYFLSTGGAVAFLIVEIAIKHPRNLISLVGLAVLLLICYLISVQPEKVNWHAVYWGMALQFWFAVIIRRTSFGSSVFEWLADRVVEFLSYTDKGSEFVFGRSYRDHFFVFQVMPTIIFFNSAIVMLYHLGVIQIFVAKFGSLMSFCLGTSPIESVNTASNLFLSMTESTVLIQPFIGELTKSELFAVMTGGFASIAGFLLGAFSAYGAPIDHLLTASVMSAPAALAFAKLLFPDERPPSITAKDAYTVALGHSSSLLGALSHGASQGLKMASNVVINQIVYIALLEFLNMTLMWFAERVGVEGFTFSDLMAYIMYPLTYTMGFETQDCFKMAGLLAHKILTTTMLSYVELGHLITNNRHLANYVETTNGTWRHLGDDISLMPLTQLLSEVSSRKGLGCWRPTCCADSVTWVASASQSERSCRCPQRIRDVIKHAPFALLAGNFASFSTACVADEYTFERRVRCGGSGAEGLVPKFENVRSSGGSGAEGQVRRVWCQTYKMFLRAEGLVRRVWCQTYKMLLTGGSGAEVLVPKLVKISFERGGSGAEGLVRRPGAGEAVA</sequence>
<evidence type="ECO:0000256" key="7">
    <source>
        <dbReference type="SAM" id="Phobius"/>
    </source>
</evidence>
<dbReference type="STRING" id="400727.A0A2T7PBU5"/>
<comment type="subcellular location">
    <subcellularLocation>
        <location evidence="1">Cell membrane</location>
        <topology evidence="1">Multi-pass membrane protein</topology>
    </subcellularLocation>
</comment>
<keyword evidence="3" id="KW-1003">Cell membrane</keyword>
<evidence type="ECO:0000256" key="2">
    <source>
        <dbReference type="ARBA" id="ARBA00009033"/>
    </source>
</evidence>
<evidence type="ECO:0000313" key="11">
    <source>
        <dbReference type="EMBL" id="PVD30886.1"/>
    </source>
</evidence>
<dbReference type="InterPro" id="IPR011657">
    <property type="entry name" value="CNT_C_dom"/>
</dbReference>
<gene>
    <name evidence="11" type="ORF">C0Q70_10161</name>
</gene>
<feature type="transmembrane region" description="Helical" evidence="7">
    <location>
        <begin position="349"/>
        <end position="369"/>
    </location>
</feature>
<dbReference type="PANTHER" id="PTHR10590:SF4">
    <property type="entry name" value="SOLUTE CARRIER FAMILY 28 MEMBER 3"/>
    <property type="match status" value="1"/>
</dbReference>
<evidence type="ECO:0000256" key="6">
    <source>
        <dbReference type="ARBA" id="ARBA00023136"/>
    </source>
</evidence>
<evidence type="ECO:0000256" key="4">
    <source>
        <dbReference type="ARBA" id="ARBA00022692"/>
    </source>
</evidence>
<evidence type="ECO:0000259" key="10">
    <source>
        <dbReference type="Pfam" id="PF07670"/>
    </source>
</evidence>
<dbReference type="Pfam" id="PF01773">
    <property type="entry name" value="Nucleos_tra2_N"/>
    <property type="match status" value="1"/>
</dbReference>
<feature type="transmembrane region" description="Helical" evidence="7">
    <location>
        <begin position="185"/>
        <end position="204"/>
    </location>
</feature>
<feature type="domain" description="Concentrative nucleoside transporter N-terminal" evidence="8">
    <location>
        <begin position="166"/>
        <end position="238"/>
    </location>
</feature>
<dbReference type="EMBL" id="PZQS01000005">
    <property type="protein sequence ID" value="PVD30886.1"/>
    <property type="molecule type" value="Genomic_DNA"/>
</dbReference>
<evidence type="ECO:0000259" key="9">
    <source>
        <dbReference type="Pfam" id="PF07662"/>
    </source>
</evidence>
<dbReference type="PANTHER" id="PTHR10590">
    <property type="entry name" value="SODIUM/NUCLEOSIDE COTRANSPORTER"/>
    <property type="match status" value="1"/>
</dbReference>
<keyword evidence="12" id="KW-1185">Reference proteome</keyword>
<feature type="domain" description="Nucleoside transporter/FeoB GTPase Gate" evidence="10">
    <location>
        <begin position="246"/>
        <end position="340"/>
    </location>
</feature>
<accession>A0A2T7PBU5</accession>
<feature type="transmembrane region" description="Helical" evidence="7">
    <location>
        <begin position="407"/>
        <end position="425"/>
    </location>
</feature>
<dbReference type="AlphaFoldDB" id="A0A2T7PBU5"/>
<dbReference type="OrthoDB" id="6075923at2759"/>
<feature type="transmembrane region" description="Helical" evidence="7">
    <location>
        <begin position="321"/>
        <end position="343"/>
    </location>
</feature>
<feature type="domain" description="Concentrative nucleoside transporter C-terminal" evidence="9">
    <location>
        <begin position="349"/>
        <end position="493"/>
    </location>
</feature>
<evidence type="ECO:0000259" key="8">
    <source>
        <dbReference type="Pfam" id="PF01773"/>
    </source>
</evidence>